<dbReference type="Proteomes" id="UP001168821">
    <property type="component" value="Unassembled WGS sequence"/>
</dbReference>
<comment type="caution">
    <text evidence="2">The sequence shown here is derived from an EMBL/GenBank/DDBJ whole genome shotgun (WGS) entry which is preliminary data.</text>
</comment>
<feature type="region of interest" description="Disordered" evidence="1">
    <location>
        <begin position="192"/>
        <end position="212"/>
    </location>
</feature>
<sequence length="542" mass="63038">MAAIQMTPEQFQQLLDRVQVVPQPQVVRNRHFTHCQARFDGKRAHAAVTEFLTAATLYKDMENITDEDAIAGLPLLLTGEANQWWNGVKNQVHTWREATELLREAFAPRRPNHRLFLDIFNNPQDEKTPTDKFVTIQRERLAQMTRDLDEEWQLDIIYGLLRYHIRDKIARSDCRSFAELLDKSRIVEENERETRRVRNHAPETPENGQTFRRQEFPRIDRRPRPRCDFCKNFGHETQECRRKTQDQRLPANDQEIIRCYGCQRPGVFRRNCPNCNSETRRTNFCAARINHRAQPTIDRSQEILRDKQVPPLIVPMEIDDIRTFSAPSPARDFSAMEYMGADACSAIGNEKFPEIPHITFSSLQLPAEKGRTFRKEKKSRRKGQRKRRKPFVLTTDSSYALGAAPLQGEATKELPVKYPNRLLTTAERKYTVQSRRPAHEYQPRDQVLVVTHPRINARKGVRAKIDPKCEGPYFIRRTQGPTSYEIYDAQHPQASLGVYHTPFHGSTIPTPAPVAPLRKRGRLRNQVQDHSRDALMVLRGRL</sequence>
<dbReference type="Gene3D" id="4.10.60.10">
    <property type="entry name" value="Zinc finger, CCHC-type"/>
    <property type="match status" value="1"/>
</dbReference>
<protein>
    <recommendedName>
        <fullName evidence="4">CCHC-type domain-containing protein</fullName>
    </recommendedName>
</protein>
<feature type="compositionally biased region" description="Basic residues" evidence="1">
    <location>
        <begin position="374"/>
        <end position="390"/>
    </location>
</feature>
<evidence type="ECO:0008006" key="4">
    <source>
        <dbReference type="Google" id="ProtNLM"/>
    </source>
</evidence>
<dbReference type="AlphaFoldDB" id="A0AA38MSF1"/>
<reference evidence="2" key="1">
    <citation type="journal article" date="2023" name="G3 (Bethesda)">
        <title>Whole genome assemblies of Zophobas morio and Tenebrio molitor.</title>
        <authorList>
            <person name="Kaur S."/>
            <person name="Stinson S.A."/>
            <person name="diCenzo G.C."/>
        </authorList>
    </citation>
    <scope>NUCLEOTIDE SEQUENCE</scope>
    <source>
        <strain evidence="2">QUZm001</strain>
    </source>
</reference>
<evidence type="ECO:0000256" key="1">
    <source>
        <dbReference type="SAM" id="MobiDB-lite"/>
    </source>
</evidence>
<feature type="region of interest" description="Disordered" evidence="1">
    <location>
        <begin position="369"/>
        <end position="391"/>
    </location>
</feature>
<gene>
    <name evidence="2" type="ORF">Zmor_001135</name>
</gene>
<evidence type="ECO:0000313" key="2">
    <source>
        <dbReference type="EMBL" id="KAJ3665647.1"/>
    </source>
</evidence>
<evidence type="ECO:0000313" key="3">
    <source>
        <dbReference type="Proteomes" id="UP001168821"/>
    </source>
</evidence>
<name>A0AA38MSF1_9CUCU</name>
<feature type="compositionally biased region" description="Basic and acidic residues" evidence="1">
    <location>
        <begin position="192"/>
        <end position="203"/>
    </location>
</feature>
<dbReference type="EMBL" id="JALNTZ010000001">
    <property type="protein sequence ID" value="KAJ3665647.1"/>
    <property type="molecule type" value="Genomic_DNA"/>
</dbReference>
<keyword evidence="3" id="KW-1185">Reference proteome</keyword>
<organism evidence="2 3">
    <name type="scientific">Zophobas morio</name>
    <dbReference type="NCBI Taxonomy" id="2755281"/>
    <lineage>
        <taxon>Eukaryota</taxon>
        <taxon>Metazoa</taxon>
        <taxon>Ecdysozoa</taxon>
        <taxon>Arthropoda</taxon>
        <taxon>Hexapoda</taxon>
        <taxon>Insecta</taxon>
        <taxon>Pterygota</taxon>
        <taxon>Neoptera</taxon>
        <taxon>Endopterygota</taxon>
        <taxon>Coleoptera</taxon>
        <taxon>Polyphaga</taxon>
        <taxon>Cucujiformia</taxon>
        <taxon>Tenebrionidae</taxon>
        <taxon>Zophobas</taxon>
    </lineage>
</organism>
<accession>A0AA38MSF1</accession>
<proteinExistence type="predicted"/>